<dbReference type="AlphaFoldDB" id="A0A918DJS0"/>
<keyword evidence="3" id="KW-1185">Reference proteome</keyword>
<keyword evidence="1" id="KW-0732">Signal</keyword>
<dbReference type="PANTHER" id="PTHR36573">
    <property type="entry name" value="INTERMEMBRANE PHOSPHOLIPID TRANSPORT SYSTEM BINDING PROTEIN MLAC"/>
    <property type="match status" value="1"/>
</dbReference>
<reference evidence="2" key="2">
    <citation type="submission" date="2020-09" db="EMBL/GenBank/DDBJ databases">
        <authorList>
            <person name="Sun Q."/>
            <person name="Zhou Y."/>
        </authorList>
    </citation>
    <scope>NUCLEOTIDE SEQUENCE</scope>
    <source>
        <strain evidence="2">CGMCC 1.7086</strain>
    </source>
</reference>
<evidence type="ECO:0000256" key="1">
    <source>
        <dbReference type="SAM" id="SignalP"/>
    </source>
</evidence>
<name>A0A918DJS0_9ALTE</name>
<accession>A0A918DJS0</accession>
<dbReference type="Gene3D" id="3.10.450.710">
    <property type="entry name" value="Tgt2/MlaC"/>
    <property type="match status" value="1"/>
</dbReference>
<comment type="caution">
    <text evidence="2">The sequence shown here is derived from an EMBL/GenBank/DDBJ whole genome shotgun (WGS) entry which is preliminary data.</text>
</comment>
<evidence type="ECO:0000313" key="3">
    <source>
        <dbReference type="Proteomes" id="UP000606935"/>
    </source>
</evidence>
<dbReference type="PIRSF" id="PIRSF004649">
    <property type="entry name" value="MlaC"/>
    <property type="match status" value="1"/>
</dbReference>
<dbReference type="Proteomes" id="UP000606935">
    <property type="component" value="Unassembled WGS sequence"/>
</dbReference>
<feature type="signal peptide" evidence="1">
    <location>
        <begin position="1"/>
        <end position="23"/>
    </location>
</feature>
<dbReference type="Pfam" id="PF05494">
    <property type="entry name" value="MlaC"/>
    <property type="match status" value="1"/>
</dbReference>
<sequence length="217" mass="24895">MLVKKLMSWVAMATLVLSSQVMAQDQEDPYQLLSSVATKTFDRIKSERVEIKANPEILRDIMEQELLPYIDYKFAALKVLGKHFKSVPRERIPEYVQVFRDYLVTTYALAMAQYDNQTVEFEPNRGEVEEERVVTVRALVKEAGRPDIKLAFKVRKSNNTDQWKAYDMVAEGISMLSSKQSELEGIIRQDGIDAVIKLMKEKNAQPISLQKNTEESA</sequence>
<gene>
    <name evidence="2" type="primary">ttg2D</name>
    <name evidence="2" type="ORF">GCM10010982_19130</name>
</gene>
<reference evidence="2" key="1">
    <citation type="journal article" date="2014" name="Int. J. Syst. Evol. Microbiol.">
        <title>Complete genome sequence of Corynebacterium casei LMG S-19264T (=DSM 44701T), isolated from a smear-ripened cheese.</title>
        <authorList>
            <consortium name="US DOE Joint Genome Institute (JGI-PGF)"/>
            <person name="Walter F."/>
            <person name="Albersmeier A."/>
            <person name="Kalinowski J."/>
            <person name="Ruckert C."/>
        </authorList>
    </citation>
    <scope>NUCLEOTIDE SEQUENCE</scope>
    <source>
        <strain evidence="2">CGMCC 1.7086</strain>
    </source>
</reference>
<feature type="chain" id="PRO_5037227103" evidence="1">
    <location>
        <begin position="24"/>
        <end position="217"/>
    </location>
</feature>
<dbReference type="PANTHER" id="PTHR36573:SF1">
    <property type="entry name" value="INTERMEMBRANE PHOSPHOLIPID TRANSPORT SYSTEM BINDING PROTEIN MLAC"/>
    <property type="match status" value="1"/>
</dbReference>
<evidence type="ECO:0000313" key="2">
    <source>
        <dbReference type="EMBL" id="GGO68964.1"/>
    </source>
</evidence>
<proteinExistence type="predicted"/>
<organism evidence="2 3">
    <name type="scientific">Bowmanella pacifica</name>
    <dbReference type="NCBI Taxonomy" id="502051"/>
    <lineage>
        <taxon>Bacteria</taxon>
        <taxon>Pseudomonadati</taxon>
        <taxon>Pseudomonadota</taxon>
        <taxon>Gammaproteobacteria</taxon>
        <taxon>Alteromonadales</taxon>
        <taxon>Alteromonadaceae</taxon>
        <taxon>Bowmanella</taxon>
    </lineage>
</organism>
<dbReference type="EMBL" id="BMLS01000002">
    <property type="protein sequence ID" value="GGO68964.1"/>
    <property type="molecule type" value="Genomic_DNA"/>
</dbReference>
<dbReference type="InterPro" id="IPR042245">
    <property type="entry name" value="Tgt2/MlaC_sf"/>
</dbReference>
<dbReference type="InterPro" id="IPR008869">
    <property type="entry name" value="MlaC/ttg2D"/>
</dbReference>
<protein>
    <submittedName>
        <fullName evidence="2">Organic solvent ABC transporter substrate-binding protein</fullName>
    </submittedName>
</protein>